<feature type="transmembrane region" description="Helical" evidence="1">
    <location>
        <begin position="12"/>
        <end position="34"/>
    </location>
</feature>
<keyword evidence="1" id="KW-0472">Membrane</keyword>
<keyword evidence="1" id="KW-0812">Transmembrane</keyword>
<proteinExistence type="predicted"/>
<evidence type="ECO:0000313" key="2">
    <source>
        <dbReference type="EMBL" id="OGM63980.1"/>
    </source>
</evidence>
<reference evidence="2 3" key="1">
    <citation type="journal article" date="2016" name="Nat. Commun.">
        <title>Thousands of microbial genomes shed light on interconnected biogeochemical processes in an aquifer system.</title>
        <authorList>
            <person name="Anantharaman K."/>
            <person name="Brown C.T."/>
            <person name="Hug L.A."/>
            <person name="Sharon I."/>
            <person name="Castelle C.J."/>
            <person name="Probst A.J."/>
            <person name="Thomas B.C."/>
            <person name="Singh A."/>
            <person name="Wilkins M.J."/>
            <person name="Karaoz U."/>
            <person name="Brodie E.L."/>
            <person name="Williams K.H."/>
            <person name="Hubbard S.S."/>
            <person name="Banfield J.F."/>
        </authorList>
    </citation>
    <scope>NUCLEOTIDE SEQUENCE [LARGE SCALE GENOMIC DNA]</scope>
</reference>
<dbReference type="AlphaFoldDB" id="A0A1F8BJ32"/>
<dbReference type="STRING" id="1802521.A2893_00530"/>
<feature type="transmembrane region" description="Helical" evidence="1">
    <location>
        <begin position="55"/>
        <end position="73"/>
    </location>
</feature>
<protein>
    <submittedName>
        <fullName evidence="2">Uncharacterized protein</fullName>
    </submittedName>
</protein>
<evidence type="ECO:0000256" key="1">
    <source>
        <dbReference type="SAM" id="Phobius"/>
    </source>
</evidence>
<comment type="caution">
    <text evidence="2">The sequence shown here is derived from an EMBL/GenBank/DDBJ whole genome shotgun (WGS) entry which is preliminary data.</text>
</comment>
<name>A0A1F8BJ32_9BACT</name>
<dbReference type="Pfam" id="PF18901">
    <property type="entry name" value="DUF5657"/>
    <property type="match status" value="1"/>
</dbReference>
<evidence type="ECO:0000313" key="3">
    <source>
        <dbReference type="Proteomes" id="UP000176725"/>
    </source>
</evidence>
<dbReference type="InterPro" id="IPR043716">
    <property type="entry name" value="DUF5657"/>
</dbReference>
<dbReference type="EMBL" id="MGHH01000014">
    <property type="protein sequence ID" value="OGM63980.1"/>
    <property type="molecule type" value="Genomic_DNA"/>
</dbReference>
<sequence>MEAISSFTPTVLVAIKIALWLFLILYILFAGIVIKQVRVMTETLQVGLEKSIRTLAVIHFIVSVFVFILSLIIL</sequence>
<dbReference type="Proteomes" id="UP000176725">
    <property type="component" value="Unassembled WGS sequence"/>
</dbReference>
<organism evidence="2 3">
    <name type="scientific">Candidatus Woesebacteria bacterium RIFCSPLOWO2_01_FULL_39_25</name>
    <dbReference type="NCBI Taxonomy" id="1802521"/>
    <lineage>
        <taxon>Bacteria</taxon>
        <taxon>Candidatus Woeseibacteriota</taxon>
    </lineage>
</organism>
<accession>A0A1F8BJ32</accession>
<keyword evidence="1" id="KW-1133">Transmembrane helix</keyword>
<gene>
    <name evidence="2" type="ORF">A2893_00530</name>
</gene>